<feature type="binding site" evidence="4">
    <location>
        <position position="68"/>
    </location>
    <ligand>
        <name>substrate</name>
    </ligand>
</feature>
<dbReference type="RefSeq" id="WP_160903565.1">
    <property type="nucleotide sequence ID" value="NZ_CP102850.1"/>
</dbReference>
<dbReference type="PANTHER" id="PTHR32308">
    <property type="entry name" value="LYASE BETA SUBUNIT, PUTATIVE (AFU_ORTHOLOGUE AFUA_4G13030)-RELATED"/>
    <property type="match status" value="1"/>
</dbReference>
<comment type="caution">
    <text evidence="7">The sequence shown here is derived from an EMBL/GenBank/DDBJ whole genome shotgun (WGS) entry which is preliminary data.</text>
</comment>
<evidence type="ECO:0000256" key="4">
    <source>
        <dbReference type="PIRSR" id="PIRSR015582-1"/>
    </source>
</evidence>
<feature type="domain" description="HpcH/HpaI aldolase/citrate lyase" evidence="6">
    <location>
        <begin position="10"/>
        <end position="215"/>
    </location>
</feature>
<feature type="binding site" evidence="5">
    <location>
        <position position="142"/>
    </location>
    <ligand>
        <name>Mg(2+)</name>
        <dbReference type="ChEBI" id="CHEBI:18420"/>
    </ligand>
</feature>
<sequence>MSVLPTIGPSLLFCPANRPARFEKALSAADAVIIDLEDAIAHDDDEKSSARETVREHLRSDPDKFFVRINGLDSPWYAADVDMLRDVGATKVVLPKVESAGQLLKTPDLTVIALCETVRGVVNSGEIAQAANCAALFFGAEDLTADLGGRSSRSPSGAYHSPIENARSQVLFAAKAAGKAAIDAVFLDIRDSEALEAESRFACDMGFAAKGCIHPDQVQPIRRAYAPSDEQITWARGLLDAVAVNGPGVFQYQGQMVDKPLYQHAHTIMTRTEN</sequence>
<dbReference type="GO" id="GO:0006107">
    <property type="term" value="P:oxaloacetate metabolic process"/>
    <property type="evidence" value="ECO:0007669"/>
    <property type="project" value="TreeGrafter"/>
</dbReference>
<dbReference type="InterPro" id="IPR040442">
    <property type="entry name" value="Pyrv_kinase-like_dom_sf"/>
</dbReference>
<keyword evidence="2 5" id="KW-0479">Metal-binding</keyword>
<dbReference type="Gene3D" id="3.20.20.60">
    <property type="entry name" value="Phosphoenolpyruvate-binding domains"/>
    <property type="match status" value="1"/>
</dbReference>
<dbReference type="EMBL" id="WMBR01000005">
    <property type="protein sequence ID" value="MXP23400.1"/>
    <property type="molecule type" value="Genomic_DNA"/>
</dbReference>
<evidence type="ECO:0000259" key="6">
    <source>
        <dbReference type="Pfam" id="PF03328"/>
    </source>
</evidence>
<organism evidence="7 8">
    <name type="scientific">Gordonia mangrovi</name>
    <dbReference type="NCBI Taxonomy" id="2665643"/>
    <lineage>
        <taxon>Bacteria</taxon>
        <taxon>Bacillati</taxon>
        <taxon>Actinomycetota</taxon>
        <taxon>Actinomycetes</taxon>
        <taxon>Mycobacteriales</taxon>
        <taxon>Gordoniaceae</taxon>
        <taxon>Gordonia</taxon>
    </lineage>
</organism>
<evidence type="ECO:0000256" key="2">
    <source>
        <dbReference type="ARBA" id="ARBA00022723"/>
    </source>
</evidence>
<evidence type="ECO:0000256" key="3">
    <source>
        <dbReference type="ARBA" id="ARBA00022842"/>
    </source>
</evidence>
<dbReference type="Proteomes" id="UP000475545">
    <property type="component" value="Unassembled WGS sequence"/>
</dbReference>
<reference evidence="7 8" key="1">
    <citation type="submission" date="2019-11" db="EMBL/GenBank/DDBJ databases">
        <title>Gordonia sp. nov., a novel actinobacterium isolated from mangrove soil in Hainan.</title>
        <authorList>
            <person name="Huang X."/>
            <person name="Xie Y."/>
            <person name="Chu X."/>
            <person name="Xiao K."/>
        </authorList>
    </citation>
    <scope>NUCLEOTIDE SEQUENCE [LARGE SCALE GENOMIC DNA]</scope>
    <source>
        <strain evidence="7 8">HNM0687</strain>
    </source>
</reference>
<dbReference type="PIRSF" id="PIRSF015582">
    <property type="entry name" value="Cit_lyase_B"/>
    <property type="match status" value="1"/>
</dbReference>
<keyword evidence="8" id="KW-1185">Reference proteome</keyword>
<evidence type="ECO:0000313" key="8">
    <source>
        <dbReference type="Proteomes" id="UP000475545"/>
    </source>
</evidence>
<feature type="binding site" evidence="5">
    <location>
        <position position="116"/>
    </location>
    <ligand>
        <name>Mg(2+)</name>
        <dbReference type="ChEBI" id="CHEBI:18420"/>
    </ligand>
</feature>
<dbReference type="PANTHER" id="PTHR32308:SF10">
    <property type="entry name" value="CITRATE LYASE SUBUNIT BETA"/>
    <property type="match status" value="1"/>
</dbReference>
<dbReference type="GO" id="GO:0000287">
    <property type="term" value="F:magnesium ion binding"/>
    <property type="evidence" value="ECO:0007669"/>
    <property type="project" value="TreeGrafter"/>
</dbReference>
<accession>A0A6L7GU13</accession>
<comment type="cofactor">
    <cofactor evidence="1">
        <name>Mg(2+)</name>
        <dbReference type="ChEBI" id="CHEBI:18420"/>
    </cofactor>
</comment>
<proteinExistence type="predicted"/>
<evidence type="ECO:0000313" key="7">
    <source>
        <dbReference type="EMBL" id="MXP23400.1"/>
    </source>
</evidence>
<feature type="binding site" evidence="4">
    <location>
        <position position="116"/>
    </location>
    <ligand>
        <name>substrate</name>
    </ligand>
</feature>
<keyword evidence="3 5" id="KW-0460">Magnesium</keyword>
<dbReference type="InterPro" id="IPR011206">
    <property type="entry name" value="Citrate_lyase_beta/mcl1/mcl2"/>
</dbReference>
<keyword evidence="7" id="KW-0456">Lyase</keyword>
<dbReference type="Pfam" id="PF03328">
    <property type="entry name" value="HpcH_HpaI"/>
    <property type="match status" value="1"/>
</dbReference>
<name>A0A6L7GU13_9ACTN</name>
<dbReference type="SUPFAM" id="SSF51621">
    <property type="entry name" value="Phosphoenolpyruvate/pyruvate domain"/>
    <property type="match status" value="1"/>
</dbReference>
<dbReference type="InterPro" id="IPR005000">
    <property type="entry name" value="Aldolase/citrate-lyase_domain"/>
</dbReference>
<protein>
    <submittedName>
        <fullName evidence="7">CoA ester lyase</fullName>
    </submittedName>
</protein>
<evidence type="ECO:0000256" key="5">
    <source>
        <dbReference type="PIRSR" id="PIRSR015582-2"/>
    </source>
</evidence>
<dbReference type="AlphaFoldDB" id="A0A6L7GU13"/>
<dbReference type="GO" id="GO:0016829">
    <property type="term" value="F:lyase activity"/>
    <property type="evidence" value="ECO:0007669"/>
    <property type="project" value="UniProtKB-KW"/>
</dbReference>
<dbReference type="InterPro" id="IPR015813">
    <property type="entry name" value="Pyrv/PenolPyrv_kinase-like_dom"/>
</dbReference>
<evidence type="ECO:0000256" key="1">
    <source>
        <dbReference type="ARBA" id="ARBA00001946"/>
    </source>
</evidence>
<gene>
    <name evidence="7" type="ORF">GIY30_18845</name>
</gene>